<dbReference type="NCBIfam" id="TIGR01730">
    <property type="entry name" value="RND_mfp"/>
    <property type="match status" value="1"/>
</dbReference>
<dbReference type="SUPFAM" id="SSF111369">
    <property type="entry name" value="HlyD-like secretion proteins"/>
    <property type="match status" value="1"/>
</dbReference>
<proteinExistence type="inferred from homology"/>
<dbReference type="GO" id="GO:0015562">
    <property type="term" value="F:efflux transmembrane transporter activity"/>
    <property type="evidence" value="ECO:0007669"/>
    <property type="project" value="TreeGrafter"/>
</dbReference>
<feature type="domain" description="CzcB-like alpha-helical hairpin" evidence="2">
    <location>
        <begin position="131"/>
        <end position="187"/>
    </location>
</feature>
<dbReference type="Gene3D" id="2.40.420.20">
    <property type="match status" value="1"/>
</dbReference>
<dbReference type="InterPro" id="IPR058648">
    <property type="entry name" value="HH_CzcB-like"/>
</dbReference>
<organism evidence="5 6">
    <name type="scientific">Flavobacterium fontis</name>
    <dbReference type="NCBI Taxonomy" id="1124188"/>
    <lineage>
        <taxon>Bacteria</taxon>
        <taxon>Pseudomonadati</taxon>
        <taxon>Bacteroidota</taxon>
        <taxon>Flavobacteriia</taxon>
        <taxon>Flavobacteriales</taxon>
        <taxon>Flavobacteriaceae</taxon>
        <taxon>Flavobacterium</taxon>
    </lineage>
</organism>
<gene>
    <name evidence="5" type="ORF">SAMN05444377_101322</name>
</gene>
<dbReference type="PANTHER" id="PTHR30469">
    <property type="entry name" value="MULTIDRUG RESISTANCE PROTEIN MDTA"/>
    <property type="match status" value="1"/>
</dbReference>
<dbReference type="Pfam" id="PF25989">
    <property type="entry name" value="YknX_C"/>
    <property type="match status" value="1"/>
</dbReference>
<dbReference type="EMBL" id="FQVQ01000001">
    <property type="protein sequence ID" value="SHE81510.1"/>
    <property type="molecule type" value="Genomic_DNA"/>
</dbReference>
<dbReference type="Gene3D" id="2.40.50.100">
    <property type="match status" value="1"/>
</dbReference>
<feature type="domain" description="YknX-like C-terminal permuted SH3-like" evidence="4">
    <location>
        <begin position="308"/>
        <end position="379"/>
    </location>
</feature>
<evidence type="ECO:0000313" key="5">
    <source>
        <dbReference type="EMBL" id="SHE81510.1"/>
    </source>
</evidence>
<dbReference type="GO" id="GO:1990281">
    <property type="term" value="C:efflux pump complex"/>
    <property type="evidence" value="ECO:0007669"/>
    <property type="project" value="TreeGrafter"/>
</dbReference>
<dbReference type="RefSeq" id="WP_073360768.1">
    <property type="nucleotide sequence ID" value="NZ_FQVQ01000001.1"/>
</dbReference>
<accession>A0A1M4WK24</accession>
<dbReference type="Gene3D" id="1.10.287.470">
    <property type="entry name" value="Helix hairpin bin"/>
    <property type="match status" value="1"/>
</dbReference>
<keyword evidence="6" id="KW-1185">Reference proteome</keyword>
<feature type="domain" description="CusB-like beta-barrel" evidence="3">
    <location>
        <begin position="229"/>
        <end position="299"/>
    </location>
</feature>
<evidence type="ECO:0000259" key="2">
    <source>
        <dbReference type="Pfam" id="PF25893"/>
    </source>
</evidence>
<evidence type="ECO:0000256" key="1">
    <source>
        <dbReference type="ARBA" id="ARBA00009477"/>
    </source>
</evidence>
<dbReference type="Gene3D" id="2.40.30.170">
    <property type="match status" value="1"/>
</dbReference>
<dbReference type="AlphaFoldDB" id="A0A1M4WK24"/>
<dbReference type="Pfam" id="PF25893">
    <property type="entry name" value="HH_CzcB"/>
    <property type="match status" value="1"/>
</dbReference>
<dbReference type="InterPro" id="IPR058637">
    <property type="entry name" value="YknX-like_C"/>
</dbReference>
<dbReference type="InterPro" id="IPR058792">
    <property type="entry name" value="Beta-barrel_RND_2"/>
</dbReference>
<dbReference type="Pfam" id="PF25954">
    <property type="entry name" value="Beta-barrel_RND_2"/>
    <property type="match status" value="1"/>
</dbReference>
<reference evidence="5 6" key="1">
    <citation type="submission" date="2016-11" db="EMBL/GenBank/DDBJ databases">
        <authorList>
            <person name="Jaros S."/>
            <person name="Januszkiewicz K."/>
            <person name="Wedrychowicz H."/>
        </authorList>
    </citation>
    <scope>NUCLEOTIDE SEQUENCE [LARGE SCALE GENOMIC DNA]</scope>
    <source>
        <strain evidence="5 6">DSM 25660</strain>
    </source>
</reference>
<evidence type="ECO:0000259" key="3">
    <source>
        <dbReference type="Pfam" id="PF25954"/>
    </source>
</evidence>
<comment type="similarity">
    <text evidence="1">Belongs to the membrane fusion protein (MFP) (TC 8.A.1) family.</text>
</comment>
<sequence>MKKYITLVLTTALLISCGQKEASSASIDALIEGKKVTELQAKKSQLQADINKIDAALSALNVKVDEALVGIATVKDTLFTHYLEVQGNVDTKENILIQPEFSGTLIALNVKAGQQVSKGQILGRVDDAGLSQQLASLENQYALAKTNFDRQKNLWDKKIGSEMQYLQAQTNMVTAQKGVAQLKAQLAKTIIRAPFTGTIDEVYVEKGQVVGPGSPQGLMRIVNVSNMYVSTTVPETYVGKLKVGTEVDVLLTSIGKMYKGKVRQVGKFINPSNRSFGIEVSVPNPQGLLRPNQVAKLRIIDYTNKNAVVVPSNVIQKDADGNSYVYTVIDRDGKTGKAKKTIVKTGQSSDNLTEILEGVSADDVIVTDGVNTISEGMKLNF</sequence>
<dbReference type="STRING" id="1124188.SAMN05444377_101322"/>
<dbReference type="InterPro" id="IPR006143">
    <property type="entry name" value="RND_pump_MFP"/>
</dbReference>
<evidence type="ECO:0000313" key="6">
    <source>
        <dbReference type="Proteomes" id="UP000184147"/>
    </source>
</evidence>
<dbReference type="OrthoDB" id="9806939at2"/>
<evidence type="ECO:0000259" key="4">
    <source>
        <dbReference type="Pfam" id="PF25989"/>
    </source>
</evidence>
<dbReference type="PROSITE" id="PS51257">
    <property type="entry name" value="PROKAR_LIPOPROTEIN"/>
    <property type="match status" value="1"/>
</dbReference>
<name>A0A1M4WK24_9FLAO</name>
<dbReference type="Proteomes" id="UP000184147">
    <property type="component" value="Unassembled WGS sequence"/>
</dbReference>
<protein>
    <submittedName>
        <fullName evidence="5">RND family efflux transporter, MFP subunit</fullName>
    </submittedName>
</protein>